<accession>A0A1H5Z6S8</accession>
<name>A0A1H5Z6S8_9BACT</name>
<dbReference type="Pfam" id="PF00535">
    <property type="entry name" value="Glycos_transf_2"/>
    <property type="match status" value="1"/>
</dbReference>
<evidence type="ECO:0000256" key="1">
    <source>
        <dbReference type="ARBA" id="ARBA00038494"/>
    </source>
</evidence>
<evidence type="ECO:0000259" key="2">
    <source>
        <dbReference type="Pfam" id="PF00535"/>
    </source>
</evidence>
<reference evidence="3 4" key="1">
    <citation type="submission" date="2016-10" db="EMBL/GenBank/DDBJ databases">
        <authorList>
            <person name="de Groot N.N."/>
        </authorList>
    </citation>
    <scope>NUCLEOTIDE SEQUENCE [LARGE SCALE GENOMIC DNA]</scope>
    <source>
        <strain evidence="3 4">DSM 22489</strain>
    </source>
</reference>
<dbReference type="AlphaFoldDB" id="A0A1H5Z6S8"/>
<dbReference type="Proteomes" id="UP000236728">
    <property type="component" value="Unassembled WGS sequence"/>
</dbReference>
<proteinExistence type="inferred from homology"/>
<dbReference type="InterPro" id="IPR001173">
    <property type="entry name" value="Glyco_trans_2-like"/>
</dbReference>
<evidence type="ECO:0000313" key="3">
    <source>
        <dbReference type="EMBL" id="SEG32031.1"/>
    </source>
</evidence>
<keyword evidence="3" id="KW-0808">Transferase</keyword>
<dbReference type="PANTHER" id="PTHR43630">
    <property type="entry name" value="POLY-BETA-1,6-N-ACETYL-D-GLUCOSAMINE SYNTHASE"/>
    <property type="match status" value="1"/>
</dbReference>
<dbReference type="GO" id="GO:0016740">
    <property type="term" value="F:transferase activity"/>
    <property type="evidence" value="ECO:0007669"/>
    <property type="project" value="UniProtKB-KW"/>
</dbReference>
<dbReference type="EMBL" id="FNVA01000004">
    <property type="protein sequence ID" value="SEG32031.1"/>
    <property type="molecule type" value="Genomic_DNA"/>
</dbReference>
<dbReference type="RefSeq" id="WP_235011557.1">
    <property type="nucleotide sequence ID" value="NZ_FNVA01000004.1"/>
</dbReference>
<dbReference type="CDD" id="cd02511">
    <property type="entry name" value="Beta4Glucosyltransferase"/>
    <property type="match status" value="1"/>
</dbReference>
<dbReference type="InterPro" id="IPR029044">
    <property type="entry name" value="Nucleotide-diphossugar_trans"/>
</dbReference>
<dbReference type="Gene3D" id="3.90.550.10">
    <property type="entry name" value="Spore Coat Polysaccharide Biosynthesis Protein SpsA, Chain A"/>
    <property type="match status" value="1"/>
</dbReference>
<gene>
    <name evidence="3" type="ORF">SAMN05421819_2492</name>
</gene>
<evidence type="ECO:0000313" key="4">
    <source>
        <dbReference type="Proteomes" id="UP000236728"/>
    </source>
</evidence>
<keyword evidence="4" id="KW-1185">Reference proteome</keyword>
<protein>
    <submittedName>
        <fullName evidence="3">Glycosyltransferase involved in cell wall bisynthesis</fullName>
    </submittedName>
</protein>
<feature type="domain" description="Glycosyltransferase 2-like" evidence="2">
    <location>
        <begin position="8"/>
        <end position="135"/>
    </location>
</feature>
<comment type="similarity">
    <text evidence="1">Belongs to the glycosyltransferase 2 family. WaaE/KdtX subfamily.</text>
</comment>
<sequence>MIDSTGISVLILTRNEEQDLPGCLDSAAFSDDIHVLDSQSTDRTREIAVARGAKVTIRPFDSYAKQRNAGLALSLAHAWVLVLDADERVTPALAAEMQQVVSNVAEDVAGFRMRRRDFLWGTWLRHAQMTPFYVRLLRVGRARYTREINEVVEVEGDIANLTAPLDHHPFSKGISHWVAKHNTYSTMEAELLAARADDSSASLRKALFAKNFHERRVAQKAIFYRLPGRPLIKWAYMMFVRGAVLDGSAGIAYATLASFYEYLIELKAKEIRRRNASLPL</sequence>
<organism evidence="3 4">
    <name type="scientific">Bryocella elongata</name>
    <dbReference type="NCBI Taxonomy" id="863522"/>
    <lineage>
        <taxon>Bacteria</taxon>
        <taxon>Pseudomonadati</taxon>
        <taxon>Acidobacteriota</taxon>
        <taxon>Terriglobia</taxon>
        <taxon>Terriglobales</taxon>
        <taxon>Acidobacteriaceae</taxon>
        <taxon>Bryocella</taxon>
    </lineage>
</organism>
<dbReference type="SUPFAM" id="SSF53448">
    <property type="entry name" value="Nucleotide-diphospho-sugar transferases"/>
    <property type="match status" value="1"/>
</dbReference>
<dbReference type="PANTHER" id="PTHR43630:SF2">
    <property type="entry name" value="GLYCOSYLTRANSFERASE"/>
    <property type="match status" value="1"/>
</dbReference>